<organism evidence="7">
    <name type="scientific">marine sediment metagenome</name>
    <dbReference type="NCBI Taxonomy" id="412755"/>
    <lineage>
        <taxon>unclassified sequences</taxon>
        <taxon>metagenomes</taxon>
        <taxon>ecological metagenomes</taxon>
    </lineage>
</organism>
<dbReference type="InterPro" id="IPR058240">
    <property type="entry name" value="rSAM_sf"/>
</dbReference>
<feature type="non-terminal residue" evidence="7">
    <location>
        <position position="1"/>
    </location>
</feature>
<dbReference type="EMBL" id="BARS01026802">
    <property type="protein sequence ID" value="GAG04684.1"/>
    <property type="molecule type" value="Genomic_DNA"/>
</dbReference>
<evidence type="ECO:0000256" key="4">
    <source>
        <dbReference type="ARBA" id="ARBA00023004"/>
    </source>
</evidence>
<feature type="domain" description="Radical SAM core" evidence="6">
    <location>
        <begin position="92"/>
        <end position="266"/>
    </location>
</feature>
<gene>
    <name evidence="7" type="ORF">S01H1_42185</name>
</gene>
<proteinExistence type="predicted"/>
<dbReference type="PANTHER" id="PTHR43409:SF16">
    <property type="entry name" value="SLR0320 PROTEIN"/>
    <property type="match status" value="1"/>
</dbReference>
<comment type="cofactor">
    <cofactor evidence="1">
        <name>[4Fe-4S] cluster</name>
        <dbReference type="ChEBI" id="CHEBI:49883"/>
    </cofactor>
</comment>
<keyword evidence="4" id="KW-0408">Iron</keyword>
<dbReference type="SUPFAM" id="SSF102114">
    <property type="entry name" value="Radical SAM enzymes"/>
    <property type="match status" value="1"/>
</dbReference>
<dbReference type="InterPro" id="IPR006638">
    <property type="entry name" value="Elp3/MiaA/NifB-like_rSAM"/>
</dbReference>
<dbReference type="InterPro" id="IPR051198">
    <property type="entry name" value="BchE-like"/>
</dbReference>
<keyword evidence="5" id="KW-0411">Iron-sulfur</keyword>
<dbReference type="AlphaFoldDB" id="X0UG08"/>
<dbReference type="GO" id="GO:0051539">
    <property type="term" value="F:4 iron, 4 sulfur cluster binding"/>
    <property type="evidence" value="ECO:0007669"/>
    <property type="project" value="UniProtKB-KW"/>
</dbReference>
<dbReference type="PANTHER" id="PTHR43409">
    <property type="entry name" value="ANAEROBIC MAGNESIUM-PROTOPORPHYRIN IX MONOMETHYL ESTER CYCLASE-RELATED"/>
    <property type="match status" value="1"/>
</dbReference>
<dbReference type="Pfam" id="PF04055">
    <property type="entry name" value="Radical_SAM"/>
    <property type="match status" value="1"/>
</dbReference>
<dbReference type="PROSITE" id="PS51918">
    <property type="entry name" value="RADICAL_SAM"/>
    <property type="match status" value="1"/>
</dbReference>
<dbReference type="InterPro" id="IPR034466">
    <property type="entry name" value="Methyltransferase_Class_B"/>
</dbReference>
<dbReference type="SFLD" id="SFLDS00029">
    <property type="entry name" value="Radical_SAM"/>
    <property type="match status" value="1"/>
</dbReference>
<dbReference type="GO" id="GO:0005829">
    <property type="term" value="C:cytosol"/>
    <property type="evidence" value="ECO:0007669"/>
    <property type="project" value="TreeGrafter"/>
</dbReference>
<feature type="non-terminal residue" evidence="7">
    <location>
        <position position="266"/>
    </location>
</feature>
<dbReference type="CDD" id="cd01335">
    <property type="entry name" value="Radical_SAM"/>
    <property type="match status" value="1"/>
</dbReference>
<accession>X0UG08</accession>
<keyword evidence="3" id="KW-0479">Metal-binding</keyword>
<protein>
    <recommendedName>
        <fullName evidence="6">Radical SAM core domain-containing protein</fullName>
    </recommendedName>
</protein>
<dbReference type="GO" id="GO:0046872">
    <property type="term" value="F:metal ion binding"/>
    <property type="evidence" value="ECO:0007669"/>
    <property type="project" value="UniProtKB-KW"/>
</dbReference>
<sequence>FALAPVFLGGIGFSIMPDAVLQATQADGGIEGDGEEGVVALSRRLLQGEELTDVPNMVYWLNGRVVRNPRIDVDLLHLPVPRRRLFDNRRYEELGALVGVETKRGCPERCVFCADPVAKGRRSRLRPPGIVVEELNDLVDQGVCWLHMCDSEFNLPVRHARDVCRAIIAAGLGDKLRWYCYCSPFPFDGELASLMMRSGCVGINFGVDSLCDEQLGRLGKSYSADDVFRLVELLRDTGLNYMFDFLVGGPGETAATTRETIARARE</sequence>
<comment type="caution">
    <text evidence="7">The sequence shown here is derived from an EMBL/GenBank/DDBJ whole genome shotgun (WGS) entry which is preliminary data.</text>
</comment>
<evidence type="ECO:0000256" key="3">
    <source>
        <dbReference type="ARBA" id="ARBA00022723"/>
    </source>
</evidence>
<dbReference type="SMART" id="SM00729">
    <property type="entry name" value="Elp3"/>
    <property type="match status" value="1"/>
</dbReference>
<dbReference type="InterPro" id="IPR007197">
    <property type="entry name" value="rSAM"/>
</dbReference>
<dbReference type="GO" id="GO:0003824">
    <property type="term" value="F:catalytic activity"/>
    <property type="evidence" value="ECO:0007669"/>
    <property type="project" value="InterPro"/>
</dbReference>
<dbReference type="Gene3D" id="3.80.30.20">
    <property type="entry name" value="tm_1862 like domain"/>
    <property type="match status" value="1"/>
</dbReference>
<evidence type="ECO:0000313" key="7">
    <source>
        <dbReference type="EMBL" id="GAG04684.1"/>
    </source>
</evidence>
<keyword evidence="2" id="KW-0949">S-adenosyl-L-methionine</keyword>
<dbReference type="SFLD" id="SFLDG01082">
    <property type="entry name" value="B12-binding_domain_containing"/>
    <property type="match status" value="1"/>
</dbReference>
<evidence type="ECO:0000259" key="6">
    <source>
        <dbReference type="PROSITE" id="PS51918"/>
    </source>
</evidence>
<reference evidence="7" key="1">
    <citation type="journal article" date="2014" name="Front. Microbiol.">
        <title>High frequency of phylogenetically diverse reductive dehalogenase-homologous genes in deep subseafloor sedimentary metagenomes.</title>
        <authorList>
            <person name="Kawai M."/>
            <person name="Futagami T."/>
            <person name="Toyoda A."/>
            <person name="Takaki Y."/>
            <person name="Nishi S."/>
            <person name="Hori S."/>
            <person name="Arai W."/>
            <person name="Tsubouchi T."/>
            <person name="Morono Y."/>
            <person name="Uchiyama I."/>
            <person name="Ito T."/>
            <person name="Fujiyama A."/>
            <person name="Inagaki F."/>
            <person name="Takami H."/>
        </authorList>
    </citation>
    <scope>NUCLEOTIDE SEQUENCE</scope>
    <source>
        <strain evidence="7">Expedition CK06-06</strain>
    </source>
</reference>
<dbReference type="InterPro" id="IPR023404">
    <property type="entry name" value="rSAM_horseshoe"/>
</dbReference>
<dbReference type="SFLD" id="SFLDG01123">
    <property type="entry name" value="methyltransferase_(Class_B)"/>
    <property type="match status" value="1"/>
</dbReference>
<name>X0UG08_9ZZZZ</name>
<evidence type="ECO:0000256" key="5">
    <source>
        <dbReference type="ARBA" id="ARBA00023014"/>
    </source>
</evidence>
<evidence type="ECO:0000256" key="1">
    <source>
        <dbReference type="ARBA" id="ARBA00001966"/>
    </source>
</evidence>
<evidence type="ECO:0000256" key="2">
    <source>
        <dbReference type="ARBA" id="ARBA00022691"/>
    </source>
</evidence>